<feature type="compositionally biased region" description="Basic and acidic residues" evidence="1">
    <location>
        <begin position="25"/>
        <end position="46"/>
    </location>
</feature>
<dbReference type="EMBL" id="SMOL01000120">
    <property type="protein sequence ID" value="KAB2632312.1"/>
    <property type="molecule type" value="Genomic_DNA"/>
</dbReference>
<name>A0A5N5I1N1_9ROSA</name>
<evidence type="ECO:0000313" key="3">
    <source>
        <dbReference type="Proteomes" id="UP000327157"/>
    </source>
</evidence>
<evidence type="ECO:0000256" key="1">
    <source>
        <dbReference type="SAM" id="MobiDB-lite"/>
    </source>
</evidence>
<sequence length="89" mass="10029">MAQTWCFHRFVTSTNRHKPAATKCEPAKWESGNKHELAAEEDKERNSSPLSVLAHAAAPQLMLSKIRSLRSFPIIAAARPALKNKKWYA</sequence>
<accession>A0A5N5I1N1</accession>
<feature type="region of interest" description="Disordered" evidence="1">
    <location>
        <begin position="22"/>
        <end position="50"/>
    </location>
</feature>
<reference evidence="3" key="2">
    <citation type="submission" date="2019-10" db="EMBL/GenBank/DDBJ databases">
        <title>A de novo genome assembly of a pear dwarfing rootstock.</title>
        <authorList>
            <person name="Wang F."/>
            <person name="Wang J."/>
            <person name="Li S."/>
            <person name="Zhang Y."/>
            <person name="Fang M."/>
            <person name="Ma L."/>
            <person name="Zhao Y."/>
            <person name="Jiang S."/>
        </authorList>
    </citation>
    <scope>NUCLEOTIDE SEQUENCE [LARGE SCALE GENOMIC DNA]</scope>
</reference>
<dbReference type="Proteomes" id="UP000327157">
    <property type="component" value="Chromosome 6"/>
</dbReference>
<proteinExistence type="predicted"/>
<organism evidence="2 3">
    <name type="scientific">Pyrus ussuriensis x Pyrus communis</name>
    <dbReference type="NCBI Taxonomy" id="2448454"/>
    <lineage>
        <taxon>Eukaryota</taxon>
        <taxon>Viridiplantae</taxon>
        <taxon>Streptophyta</taxon>
        <taxon>Embryophyta</taxon>
        <taxon>Tracheophyta</taxon>
        <taxon>Spermatophyta</taxon>
        <taxon>Magnoliopsida</taxon>
        <taxon>eudicotyledons</taxon>
        <taxon>Gunneridae</taxon>
        <taxon>Pentapetalae</taxon>
        <taxon>rosids</taxon>
        <taxon>fabids</taxon>
        <taxon>Rosales</taxon>
        <taxon>Rosaceae</taxon>
        <taxon>Amygdaloideae</taxon>
        <taxon>Maleae</taxon>
        <taxon>Pyrus</taxon>
    </lineage>
</organism>
<reference evidence="2 3" key="3">
    <citation type="submission" date="2019-11" db="EMBL/GenBank/DDBJ databases">
        <title>A de novo genome assembly of a pear dwarfing rootstock.</title>
        <authorList>
            <person name="Wang F."/>
            <person name="Wang J."/>
            <person name="Li S."/>
            <person name="Zhang Y."/>
            <person name="Fang M."/>
            <person name="Ma L."/>
            <person name="Zhao Y."/>
            <person name="Jiang S."/>
        </authorList>
    </citation>
    <scope>NUCLEOTIDE SEQUENCE [LARGE SCALE GENOMIC DNA]</scope>
    <source>
        <strain evidence="2">S2</strain>
        <tissue evidence="2">Leaf</tissue>
    </source>
</reference>
<reference evidence="2 3" key="1">
    <citation type="submission" date="2019-09" db="EMBL/GenBank/DDBJ databases">
        <authorList>
            <person name="Ou C."/>
        </authorList>
    </citation>
    <scope>NUCLEOTIDE SEQUENCE [LARGE SCALE GENOMIC DNA]</scope>
    <source>
        <strain evidence="2">S2</strain>
        <tissue evidence="2">Leaf</tissue>
    </source>
</reference>
<comment type="caution">
    <text evidence="2">The sequence shown here is derived from an EMBL/GenBank/DDBJ whole genome shotgun (WGS) entry which is preliminary data.</text>
</comment>
<protein>
    <submittedName>
        <fullName evidence="2">Uncharacterized protein</fullName>
    </submittedName>
</protein>
<evidence type="ECO:0000313" key="2">
    <source>
        <dbReference type="EMBL" id="KAB2632312.1"/>
    </source>
</evidence>
<gene>
    <name evidence="2" type="ORF">D8674_028559</name>
</gene>
<dbReference type="AlphaFoldDB" id="A0A5N5I1N1"/>
<keyword evidence="3" id="KW-1185">Reference proteome</keyword>